<dbReference type="EMBL" id="AAXU02000001">
    <property type="protein sequence ID" value="EAZ82000.1"/>
    <property type="molecule type" value="Genomic_DNA"/>
</dbReference>
<dbReference type="CDD" id="cd03354">
    <property type="entry name" value="LbH_SAT"/>
    <property type="match status" value="1"/>
</dbReference>
<sequence length="203" mass="22925">MEEFIQYLGNRVFVKPDLLFYEPEIIHEALELTLKDVNYHFDHVSMEDLVKRIINNQNELAIFLYRFGSTIHSIDSSSKSLNAIHFLMKDLCSCEIYYSNQIGEGFYIVHGTGTVIGSRNKIGKGFKIYQNCTIGHRNETAKGNIINDDVICYAGVKIIGENVIGKNAIIGANTVVTKNIPNHKVVYGNPLNIKDLEKETNLV</sequence>
<dbReference type="RefSeq" id="WP_008198062.1">
    <property type="nucleotide sequence ID" value="NZ_CM001023.1"/>
</dbReference>
<dbReference type="Proteomes" id="UP000003919">
    <property type="component" value="Unassembled WGS sequence"/>
</dbReference>
<comment type="caution">
    <text evidence="3">The sequence shown here is derived from an EMBL/GenBank/DDBJ whole genome shotgun (WGS) entry which is preliminary data.</text>
</comment>
<reference evidence="3 4" key="1">
    <citation type="journal article" date="2011" name="J. Bacteriol.">
        <title>Complete genome sequence of Algoriphagus sp. PR1, bacterial prey of a colony-forming choanoflagellate.</title>
        <authorList>
            <person name="Alegado R.A."/>
            <person name="Ferriera S."/>
            <person name="Nusbaum C."/>
            <person name="Young S.K."/>
            <person name="Zeng Q."/>
            <person name="Imamovic A."/>
            <person name="Fairclough S.R."/>
            <person name="King N."/>
        </authorList>
    </citation>
    <scope>NUCLEOTIDE SEQUENCE [LARGE SCALE GENOMIC DNA]</scope>
    <source>
        <strain evidence="3 4">PR1</strain>
    </source>
</reference>
<evidence type="ECO:0000313" key="3">
    <source>
        <dbReference type="EMBL" id="EAZ82000.1"/>
    </source>
</evidence>
<accession>A3HV28</accession>
<dbReference type="InterPro" id="IPR045304">
    <property type="entry name" value="LbH_SAT"/>
</dbReference>
<dbReference type="PANTHER" id="PTHR42811">
    <property type="entry name" value="SERINE ACETYLTRANSFERASE"/>
    <property type="match status" value="1"/>
</dbReference>
<dbReference type="OrthoDB" id="9801456at2"/>
<evidence type="ECO:0000256" key="2">
    <source>
        <dbReference type="ARBA" id="ARBA00023315"/>
    </source>
</evidence>
<dbReference type="HOGENOM" id="CLU_1383696_0_0_10"/>
<keyword evidence="4" id="KW-1185">Reference proteome</keyword>
<dbReference type="AlphaFoldDB" id="A3HV28"/>
<dbReference type="InterPro" id="IPR011004">
    <property type="entry name" value="Trimer_LpxA-like_sf"/>
</dbReference>
<dbReference type="SUPFAM" id="SSF51161">
    <property type="entry name" value="Trimeric LpxA-like enzymes"/>
    <property type="match status" value="1"/>
</dbReference>
<gene>
    <name evidence="3" type="ORF">ALPR1_02125</name>
</gene>
<dbReference type="Gene3D" id="2.160.10.10">
    <property type="entry name" value="Hexapeptide repeat proteins"/>
    <property type="match status" value="1"/>
</dbReference>
<evidence type="ECO:0000313" key="4">
    <source>
        <dbReference type="Proteomes" id="UP000003919"/>
    </source>
</evidence>
<protein>
    <submittedName>
        <fullName evidence="3">Serine O-acetyltransferase</fullName>
    </submittedName>
</protein>
<proteinExistence type="predicted"/>
<name>A3HV28_9BACT</name>
<dbReference type="STRING" id="388413.ALPR1_02125"/>
<keyword evidence="1" id="KW-0808">Transferase</keyword>
<dbReference type="GO" id="GO:0016746">
    <property type="term" value="F:acyltransferase activity"/>
    <property type="evidence" value="ECO:0007669"/>
    <property type="project" value="UniProtKB-KW"/>
</dbReference>
<evidence type="ECO:0000256" key="1">
    <source>
        <dbReference type="ARBA" id="ARBA00022679"/>
    </source>
</evidence>
<dbReference type="eggNOG" id="COG1045">
    <property type="taxonomic scope" value="Bacteria"/>
</dbReference>
<keyword evidence="2" id="KW-0012">Acyltransferase</keyword>
<organism evidence="3 4">
    <name type="scientific">Algoriphagus machipongonensis</name>
    <dbReference type="NCBI Taxonomy" id="388413"/>
    <lineage>
        <taxon>Bacteria</taxon>
        <taxon>Pseudomonadati</taxon>
        <taxon>Bacteroidota</taxon>
        <taxon>Cytophagia</taxon>
        <taxon>Cytophagales</taxon>
        <taxon>Cyclobacteriaceae</taxon>
        <taxon>Algoriphagus</taxon>
    </lineage>
</organism>